<dbReference type="InterPro" id="IPR022029">
    <property type="entry name" value="YoaR-like_PG-bd"/>
</dbReference>
<feature type="transmembrane region" description="Helical" evidence="2">
    <location>
        <begin position="21"/>
        <end position="44"/>
    </location>
</feature>
<proteinExistence type="predicted"/>
<keyword evidence="2" id="KW-0472">Membrane</keyword>
<dbReference type="PANTHER" id="PTHR35788:SF1">
    <property type="entry name" value="EXPORTED PROTEIN"/>
    <property type="match status" value="1"/>
</dbReference>
<reference evidence="4 5" key="1">
    <citation type="submission" date="2017-09" db="EMBL/GenBank/DDBJ databases">
        <title>Depth-based differentiation of microbial function through sediment-hosted aquifers and enrichment of novel symbionts in the deep terrestrial subsurface.</title>
        <authorList>
            <person name="Probst A.J."/>
            <person name="Ladd B."/>
            <person name="Jarett J.K."/>
            <person name="Geller-Mcgrath D.E."/>
            <person name="Sieber C.M."/>
            <person name="Emerson J.B."/>
            <person name="Anantharaman K."/>
            <person name="Thomas B.C."/>
            <person name="Malmstrom R."/>
            <person name="Stieglmeier M."/>
            <person name="Klingl A."/>
            <person name="Woyke T."/>
            <person name="Ryan C.M."/>
            <person name="Banfield J.F."/>
        </authorList>
    </citation>
    <scope>NUCLEOTIDE SEQUENCE [LARGE SCALE GENOMIC DNA]</scope>
    <source>
        <strain evidence="4">CG11_big_fil_rev_8_21_14_0_20_39_34</strain>
    </source>
</reference>
<dbReference type="InterPro" id="IPR007391">
    <property type="entry name" value="Vancomycin_resist_VanW"/>
</dbReference>
<dbReference type="AlphaFoldDB" id="A0A2H0N643"/>
<feature type="domain" description="YoaR-like putative peptidoglycan binding" evidence="3">
    <location>
        <begin position="281"/>
        <end position="359"/>
    </location>
</feature>
<keyword evidence="2" id="KW-0812">Transmembrane</keyword>
<name>A0A2H0N643_9BACT</name>
<evidence type="ECO:0000259" key="3">
    <source>
        <dbReference type="Pfam" id="PF12229"/>
    </source>
</evidence>
<evidence type="ECO:0000256" key="2">
    <source>
        <dbReference type="SAM" id="Phobius"/>
    </source>
</evidence>
<dbReference type="Pfam" id="PF04294">
    <property type="entry name" value="VanW"/>
    <property type="match status" value="1"/>
</dbReference>
<gene>
    <name evidence="4" type="ORF">COV59_01315</name>
</gene>
<comment type="caution">
    <text evidence="4">The sequence shown here is derived from an EMBL/GenBank/DDBJ whole genome shotgun (WGS) entry which is preliminary data.</text>
</comment>
<evidence type="ECO:0000313" key="4">
    <source>
        <dbReference type="EMBL" id="PIR04352.1"/>
    </source>
</evidence>
<evidence type="ECO:0000256" key="1">
    <source>
        <dbReference type="SAM" id="MobiDB-lite"/>
    </source>
</evidence>
<evidence type="ECO:0000313" key="5">
    <source>
        <dbReference type="Proteomes" id="UP000229600"/>
    </source>
</evidence>
<accession>A0A2H0N643</accession>
<organism evidence="4 5">
    <name type="scientific">Candidatus Magasanikbacteria bacterium CG11_big_fil_rev_8_21_14_0_20_39_34</name>
    <dbReference type="NCBI Taxonomy" id="1974653"/>
    <lineage>
        <taxon>Bacteria</taxon>
        <taxon>Candidatus Magasanikiibacteriota</taxon>
    </lineage>
</organism>
<sequence>MKNFFKRFYRQREVPFSWRRIWVVVIVVVALFAVLFTGLVAYAYSYGSRVLPNTYLGTVPIGGLEELELKSTLENMYDKLVQEGMHFRVQTVDETIDFTLYPVTVLESGDSLDLLKINVDKEVQRLLNYGKRDDIFTRAFSVMQSRIRPNYLVVSNITVNKERILEALKDKLVNYEQQPQDAYPEIKSFVPFAYEVKKSHPGVVFHYDDIIGQITTEWSHLRVPNITLSTEATEPKVTEKDIEQIQDRLAFVFNAGPLEIMYADPETKLQRKWKIDLSRMKEWLEVQKLDEGRLGFGFKKDLVEAYFKDVVSPFVNISPKDAKFEMGEDGKVIEFQTSRPGVKLDTEKTYENLNDALLQRSWHDEGLPVLIQVSTEIDEPNIKTGEVNDLGIVELLGVGISDFSGSAYNRILNIKNGAKKLNGLVIKPGEEFSAIKYTQPYTLEGGYLPEKVIKGDEIKPEIGGGLCQIGTTLFRMAMNSGMKITERRNHSLVVHYYNDPVNNLPGTDATIYEPAPDFKFLNDTDKHILIETSVNEATHQLVFKLWGTSDGRKGSYTHPVVHAWIPAGEPKTIETEKLEPGKQECQSAFTGARTSFTYTRILGNGTKEEEVFESYYRPLPKICLVGVEPKKEGENPVIDETELGIPPQDTAEDPVIEDVPVVNG</sequence>
<dbReference type="Pfam" id="PF12229">
    <property type="entry name" value="PG_binding_4"/>
    <property type="match status" value="1"/>
</dbReference>
<dbReference type="Proteomes" id="UP000229600">
    <property type="component" value="Unassembled WGS sequence"/>
</dbReference>
<keyword evidence="2" id="KW-1133">Transmembrane helix</keyword>
<dbReference type="PANTHER" id="PTHR35788">
    <property type="entry name" value="EXPORTED PROTEIN-RELATED"/>
    <property type="match status" value="1"/>
</dbReference>
<protein>
    <recommendedName>
        <fullName evidence="3">YoaR-like putative peptidoglycan binding domain-containing protein</fullName>
    </recommendedName>
</protein>
<dbReference type="InterPro" id="IPR052913">
    <property type="entry name" value="Glycopeptide_resist_protein"/>
</dbReference>
<feature type="region of interest" description="Disordered" evidence="1">
    <location>
        <begin position="639"/>
        <end position="664"/>
    </location>
</feature>
<dbReference type="EMBL" id="PCWN01000004">
    <property type="protein sequence ID" value="PIR04352.1"/>
    <property type="molecule type" value="Genomic_DNA"/>
</dbReference>